<sequence length="261" mass="29177">MVAVQKMKLDHMTEKGLAEVKSEIDALSKIHHRHLLSLLGFYLDDNERLLVYEFMPKGTLSEHLFGRGGVVVNPLDWITRLRISVDIAKGIDYLHSLATESYIHRDLKPSNILLGDDLRAKLANFGLLRLAPSGTSSATTRVIGTLGYIDPEYHAEEKVSTKADVYSFGIILMELITGLKALDKSRSEESSLLAPWFQKIRLDKGKLVKVIDSTIAMNEETLRSIQTVALMAARCCNRNPKRRPDMSGVLDQLRLMSTASV</sequence>
<dbReference type="InterPro" id="IPR000719">
    <property type="entry name" value="Prot_kinase_dom"/>
</dbReference>
<evidence type="ECO:0000256" key="11">
    <source>
        <dbReference type="ARBA" id="ARBA00023157"/>
    </source>
</evidence>
<keyword evidence="2" id="KW-1003">Cell membrane</keyword>
<dbReference type="Gene3D" id="1.10.510.10">
    <property type="entry name" value="Transferase(Phosphotransferase) domain 1"/>
    <property type="match status" value="1"/>
</dbReference>
<reference evidence="15 16" key="1">
    <citation type="journal article" date="2018" name="Science">
        <title>The opium poppy genome and morphinan production.</title>
        <authorList>
            <person name="Guo L."/>
            <person name="Winzer T."/>
            <person name="Yang X."/>
            <person name="Li Y."/>
            <person name="Ning Z."/>
            <person name="He Z."/>
            <person name="Teodor R."/>
            <person name="Lu Y."/>
            <person name="Bowser T.A."/>
            <person name="Graham I.A."/>
            <person name="Ye K."/>
        </authorList>
    </citation>
    <scope>NUCLEOTIDE SEQUENCE [LARGE SCALE GENOMIC DNA]</scope>
    <source>
        <strain evidence="16">cv. HN1</strain>
        <tissue evidence="15">Leaves</tissue>
    </source>
</reference>
<dbReference type="Proteomes" id="UP000316621">
    <property type="component" value="Chromosome 9"/>
</dbReference>
<dbReference type="AlphaFoldDB" id="A0A4Y7L172"/>
<evidence type="ECO:0000256" key="10">
    <source>
        <dbReference type="ARBA" id="ARBA00023136"/>
    </source>
</evidence>
<dbReference type="SUPFAM" id="SSF56112">
    <property type="entry name" value="Protein kinase-like (PK-like)"/>
    <property type="match status" value="1"/>
</dbReference>
<feature type="domain" description="Protein kinase" evidence="14">
    <location>
        <begin position="1"/>
        <end position="255"/>
    </location>
</feature>
<evidence type="ECO:0000256" key="9">
    <source>
        <dbReference type="ARBA" id="ARBA00022989"/>
    </source>
</evidence>
<accession>A0A4Y7L172</accession>
<proteinExistence type="predicted"/>
<evidence type="ECO:0000313" key="16">
    <source>
        <dbReference type="Proteomes" id="UP000316621"/>
    </source>
</evidence>
<organism evidence="15 16">
    <name type="scientific">Papaver somniferum</name>
    <name type="common">Opium poppy</name>
    <dbReference type="NCBI Taxonomy" id="3469"/>
    <lineage>
        <taxon>Eukaryota</taxon>
        <taxon>Viridiplantae</taxon>
        <taxon>Streptophyta</taxon>
        <taxon>Embryophyta</taxon>
        <taxon>Tracheophyta</taxon>
        <taxon>Spermatophyta</taxon>
        <taxon>Magnoliopsida</taxon>
        <taxon>Ranunculales</taxon>
        <taxon>Papaveraceae</taxon>
        <taxon>Papaveroideae</taxon>
        <taxon>Papaver</taxon>
    </lineage>
</organism>
<keyword evidence="12" id="KW-0675">Receptor</keyword>
<evidence type="ECO:0000256" key="1">
    <source>
        <dbReference type="ARBA" id="ARBA00004162"/>
    </source>
</evidence>
<evidence type="ECO:0000256" key="3">
    <source>
        <dbReference type="ARBA" id="ARBA00022614"/>
    </source>
</evidence>
<evidence type="ECO:0000256" key="8">
    <source>
        <dbReference type="ARBA" id="ARBA00022840"/>
    </source>
</evidence>
<dbReference type="InterPro" id="IPR011009">
    <property type="entry name" value="Kinase-like_dom_sf"/>
</dbReference>
<keyword evidence="5" id="KW-0732">Signal</keyword>
<evidence type="ECO:0000256" key="13">
    <source>
        <dbReference type="ARBA" id="ARBA00023180"/>
    </source>
</evidence>
<dbReference type="Gramene" id="RZC78916">
    <property type="protein sequence ID" value="RZC78916"/>
    <property type="gene ID" value="C5167_003116"/>
</dbReference>
<dbReference type="InterPro" id="IPR001245">
    <property type="entry name" value="Ser-Thr/Tyr_kinase_cat_dom"/>
</dbReference>
<dbReference type="PIRSF" id="PIRSF000654">
    <property type="entry name" value="Integrin-linked_kinase"/>
    <property type="match status" value="1"/>
</dbReference>
<comment type="subcellular location">
    <subcellularLocation>
        <location evidence="1">Cell membrane</location>
        <topology evidence="1">Single-pass membrane protein</topology>
    </subcellularLocation>
</comment>
<dbReference type="FunFam" id="1.10.510.10:FF:000468">
    <property type="entry name" value="PTI1-like tyrosine-protein kinase 3"/>
    <property type="match status" value="1"/>
</dbReference>
<dbReference type="GO" id="GO:0005524">
    <property type="term" value="F:ATP binding"/>
    <property type="evidence" value="ECO:0007669"/>
    <property type="project" value="UniProtKB-KW"/>
</dbReference>
<gene>
    <name evidence="15" type="ORF">C5167_003116</name>
</gene>
<keyword evidence="9" id="KW-1133">Transmembrane helix</keyword>
<protein>
    <recommendedName>
        <fullName evidence="14">Protein kinase domain-containing protein</fullName>
    </recommendedName>
</protein>
<evidence type="ECO:0000256" key="7">
    <source>
        <dbReference type="ARBA" id="ARBA00022741"/>
    </source>
</evidence>
<evidence type="ECO:0000256" key="12">
    <source>
        <dbReference type="ARBA" id="ARBA00023170"/>
    </source>
</evidence>
<dbReference type="STRING" id="3469.A0A4Y7L172"/>
<keyword evidence="3" id="KW-0433">Leucine-rich repeat</keyword>
<keyword evidence="8" id="KW-0067">ATP-binding</keyword>
<keyword evidence="4" id="KW-0812">Transmembrane</keyword>
<dbReference type="PROSITE" id="PS50011">
    <property type="entry name" value="PROTEIN_KINASE_DOM"/>
    <property type="match status" value="1"/>
</dbReference>
<dbReference type="SMART" id="SM00220">
    <property type="entry name" value="S_TKc"/>
    <property type="match status" value="1"/>
</dbReference>
<dbReference type="InterPro" id="IPR008271">
    <property type="entry name" value="Ser/Thr_kinase_AS"/>
</dbReference>
<dbReference type="PANTHER" id="PTHR47986">
    <property type="entry name" value="OSJNBA0070M12.3 PROTEIN"/>
    <property type="match status" value="1"/>
</dbReference>
<keyword evidence="13" id="KW-0325">Glycoprotein</keyword>
<dbReference type="GO" id="GO:0004672">
    <property type="term" value="F:protein kinase activity"/>
    <property type="evidence" value="ECO:0007669"/>
    <property type="project" value="InterPro"/>
</dbReference>
<evidence type="ECO:0000256" key="2">
    <source>
        <dbReference type="ARBA" id="ARBA00022475"/>
    </source>
</evidence>
<dbReference type="Gene3D" id="3.30.200.20">
    <property type="entry name" value="Phosphorylase Kinase, domain 1"/>
    <property type="match status" value="1"/>
</dbReference>
<keyword evidence="7" id="KW-0547">Nucleotide-binding</keyword>
<dbReference type="EMBL" id="CM010723">
    <property type="protein sequence ID" value="RZC78916.1"/>
    <property type="molecule type" value="Genomic_DNA"/>
</dbReference>
<dbReference type="OMA" id="IPMQILI"/>
<evidence type="ECO:0000259" key="14">
    <source>
        <dbReference type="PROSITE" id="PS50011"/>
    </source>
</evidence>
<keyword evidence="16" id="KW-1185">Reference proteome</keyword>
<dbReference type="Pfam" id="PF07714">
    <property type="entry name" value="PK_Tyr_Ser-Thr"/>
    <property type="match status" value="1"/>
</dbReference>
<dbReference type="PROSITE" id="PS00108">
    <property type="entry name" value="PROTEIN_KINASE_ST"/>
    <property type="match status" value="1"/>
</dbReference>
<keyword evidence="6" id="KW-0677">Repeat</keyword>
<name>A0A4Y7L172_PAPSO</name>
<dbReference type="PANTHER" id="PTHR47986:SF1">
    <property type="entry name" value="OS04G0685900 PROTEIN"/>
    <property type="match status" value="1"/>
</dbReference>
<keyword evidence="11" id="KW-1015">Disulfide bond</keyword>
<dbReference type="InterPro" id="IPR052422">
    <property type="entry name" value="Auxin_Ser/Thr_Kinase"/>
</dbReference>
<dbReference type="GO" id="GO:0005886">
    <property type="term" value="C:plasma membrane"/>
    <property type="evidence" value="ECO:0007669"/>
    <property type="project" value="UniProtKB-SubCell"/>
</dbReference>
<evidence type="ECO:0000256" key="6">
    <source>
        <dbReference type="ARBA" id="ARBA00022737"/>
    </source>
</evidence>
<evidence type="ECO:0000256" key="4">
    <source>
        <dbReference type="ARBA" id="ARBA00022692"/>
    </source>
</evidence>
<evidence type="ECO:0000313" key="15">
    <source>
        <dbReference type="EMBL" id="RZC78916.1"/>
    </source>
</evidence>
<keyword evidence="10" id="KW-0472">Membrane</keyword>
<evidence type="ECO:0000256" key="5">
    <source>
        <dbReference type="ARBA" id="ARBA00022729"/>
    </source>
</evidence>